<feature type="transmembrane region" description="Helical" evidence="1">
    <location>
        <begin position="102"/>
        <end position="121"/>
    </location>
</feature>
<proteinExistence type="predicted"/>
<keyword evidence="1" id="KW-0472">Membrane</keyword>
<comment type="caution">
    <text evidence="2">The sequence shown here is derived from an EMBL/GenBank/DDBJ whole genome shotgun (WGS) entry which is preliminary data.</text>
</comment>
<feature type="transmembrane region" description="Helical" evidence="1">
    <location>
        <begin position="43"/>
        <end position="62"/>
    </location>
</feature>
<dbReference type="Proteomes" id="UP000265520">
    <property type="component" value="Unassembled WGS sequence"/>
</dbReference>
<keyword evidence="1" id="KW-0812">Transmembrane</keyword>
<feature type="non-terminal residue" evidence="2">
    <location>
        <position position="1"/>
    </location>
</feature>
<evidence type="ECO:0000313" key="2">
    <source>
        <dbReference type="EMBL" id="MCH83685.1"/>
    </source>
</evidence>
<organism evidence="2 3">
    <name type="scientific">Trifolium medium</name>
    <dbReference type="NCBI Taxonomy" id="97028"/>
    <lineage>
        <taxon>Eukaryota</taxon>
        <taxon>Viridiplantae</taxon>
        <taxon>Streptophyta</taxon>
        <taxon>Embryophyta</taxon>
        <taxon>Tracheophyta</taxon>
        <taxon>Spermatophyta</taxon>
        <taxon>Magnoliopsida</taxon>
        <taxon>eudicotyledons</taxon>
        <taxon>Gunneridae</taxon>
        <taxon>Pentapetalae</taxon>
        <taxon>rosids</taxon>
        <taxon>fabids</taxon>
        <taxon>Fabales</taxon>
        <taxon>Fabaceae</taxon>
        <taxon>Papilionoideae</taxon>
        <taxon>50 kb inversion clade</taxon>
        <taxon>NPAAA clade</taxon>
        <taxon>Hologalegina</taxon>
        <taxon>IRL clade</taxon>
        <taxon>Trifolieae</taxon>
        <taxon>Trifolium</taxon>
    </lineage>
</organism>
<dbReference type="AlphaFoldDB" id="A0A392M9A4"/>
<feature type="transmembrane region" description="Helical" evidence="1">
    <location>
        <begin position="265"/>
        <end position="285"/>
    </location>
</feature>
<keyword evidence="1" id="KW-1133">Transmembrane helix</keyword>
<accession>A0A392M9A4</accession>
<sequence>VAASSSSNGKLIMKEGKTPKKLAANDLPYEEPTYSVSEHTERVIQVCILYLFLMTFVVAETSGFCDNFVEKHIFVMRFLLISTLTSFLMPILATAFEHPPGSGGLVQFVIIMALGCLMCVFEVHRISAITAIVTCILWIIVIFIVVKSRCATVSALMAYTIMKEGKAPENEVPTYSASDNFKSFMEVNDMICLLYFVLMAFVYLEASGCADMKSVLILTLLRFLIDIRATILEHPPPGNGVVLQFVIMMVMACSVYVLLVLPISTITALIAFILWAVVISTFVASRCNEILEQIRGIRTAVANMF</sequence>
<evidence type="ECO:0000256" key="1">
    <source>
        <dbReference type="SAM" id="Phobius"/>
    </source>
</evidence>
<keyword evidence="3" id="KW-1185">Reference proteome</keyword>
<dbReference type="EMBL" id="LXQA010005592">
    <property type="protein sequence ID" value="MCH83685.1"/>
    <property type="molecule type" value="Genomic_DNA"/>
</dbReference>
<protein>
    <submittedName>
        <fullName evidence="2">Cyclin-like F-box</fullName>
    </submittedName>
</protein>
<feature type="transmembrane region" description="Helical" evidence="1">
    <location>
        <begin position="74"/>
        <end position="96"/>
    </location>
</feature>
<feature type="transmembrane region" description="Helical" evidence="1">
    <location>
        <begin position="128"/>
        <end position="146"/>
    </location>
</feature>
<gene>
    <name evidence="2" type="ORF">A2U01_0004511</name>
</gene>
<reference evidence="2 3" key="1">
    <citation type="journal article" date="2018" name="Front. Plant Sci.">
        <title>Red Clover (Trifolium pratense) and Zigzag Clover (T. medium) - A Picture of Genomic Similarities and Differences.</title>
        <authorList>
            <person name="Dluhosova J."/>
            <person name="Istvanek J."/>
            <person name="Nedelnik J."/>
            <person name="Repkova J."/>
        </authorList>
    </citation>
    <scope>NUCLEOTIDE SEQUENCE [LARGE SCALE GENOMIC DNA]</scope>
    <source>
        <strain evidence="3">cv. 10/8</strain>
        <tissue evidence="2">Leaf</tissue>
    </source>
</reference>
<evidence type="ECO:0000313" key="3">
    <source>
        <dbReference type="Proteomes" id="UP000265520"/>
    </source>
</evidence>
<name>A0A392M9A4_9FABA</name>
<feature type="transmembrane region" description="Helical" evidence="1">
    <location>
        <begin position="193"/>
        <end position="221"/>
    </location>
</feature>